<evidence type="ECO:0000256" key="1">
    <source>
        <dbReference type="ARBA" id="ARBA00001946"/>
    </source>
</evidence>
<reference evidence="7 8" key="1">
    <citation type="submission" date="2016-11" db="EMBL/GenBank/DDBJ databases">
        <authorList>
            <person name="Varghese N."/>
            <person name="Submissions S."/>
        </authorList>
    </citation>
    <scope>NUCLEOTIDE SEQUENCE [LARGE SCALE GENOMIC DNA]</scope>
    <source>
        <strain evidence="7 8">CGMCC 1.12174</strain>
        <strain evidence="6 9">DSM 26351</strain>
    </source>
</reference>
<dbReference type="GO" id="GO:0005975">
    <property type="term" value="P:carbohydrate metabolic process"/>
    <property type="evidence" value="ECO:0007669"/>
    <property type="project" value="InterPro"/>
</dbReference>
<dbReference type="EMBL" id="FOKU01000012">
    <property type="protein sequence ID" value="SFC48164.1"/>
    <property type="molecule type" value="Genomic_DNA"/>
</dbReference>
<dbReference type="GO" id="GO:0019213">
    <property type="term" value="F:deacetylase activity"/>
    <property type="evidence" value="ECO:0007669"/>
    <property type="project" value="TreeGrafter"/>
</dbReference>
<accession>A0A1M7BPC2</accession>
<keyword evidence="3" id="KW-0378">Hydrolase</keyword>
<keyword evidence="5" id="KW-0119">Carbohydrate metabolism</keyword>
<dbReference type="RefSeq" id="WP_072882446.1">
    <property type="nucleotide sequence ID" value="NZ_FOKU01000012.1"/>
</dbReference>
<evidence type="ECO:0000256" key="2">
    <source>
        <dbReference type="ARBA" id="ARBA00022723"/>
    </source>
</evidence>
<evidence type="ECO:0000313" key="6">
    <source>
        <dbReference type="EMBL" id="SFC48164.1"/>
    </source>
</evidence>
<dbReference type="Pfam" id="PF04794">
    <property type="entry name" value="YdjC"/>
    <property type="match status" value="1"/>
</dbReference>
<keyword evidence="9" id="KW-1185">Reference proteome</keyword>
<dbReference type="GO" id="GO:0016787">
    <property type="term" value="F:hydrolase activity"/>
    <property type="evidence" value="ECO:0007669"/>
    <property type="project" value="UniProtKB-KW"/>
</dbReference>
<dbReference type="CDD" id="cd10802">
    <property type="entry name" value="YdjC_TTHB029_like"/>
    <property type="match status" value="1"/>
</dbReference>
<evidence type="ECO:0000313" key="9">
    <source>
        <dbReference type="Proteomes" id="UP000198940"/>
    </source>
</evidence>
<dbReference type="GO" id="GO:0046872">
    <property type="term" value="F:metal ion binding"/>
    <property type="evidence" value="ECO:0007669"/>
    <property type="project" value="UniProtKB-KW"/>
</dbReference>
<evidence type="ECO:0008006" key="10">
    <source>
        <dbReference type="Google" id="ProtNLM"/>
    </source>
</evidence>
<comment type="caution">
    <text evidence="7">The sequence shown here is derived from an EMBL/GenBank/DDBJ whole genome shotgun (WGS) entry which is preliminary data.</text>
</comment>
<organism evidence="7 8">
    <name type="scientific">Flagellimonas taeanensis</name>
    <dbReference type="NCBI Taxonomy" id="1005926"/>
    <lineage>
        <taxon>Bacteria</taxon>
        <taxon>Pseudomonadati</taxon>
        <taxon>Bacteroidota</taxon>
        <taxon>Flavobacteriia</taxon>
        <taxon>Flavobacteriales</taxon>
        <taxon>Flavobacteriaceae</taxon>
        <taxon>Flagellimonas</taxon>
    </lineage>
</organism>
<dbReference type="InterPro" id="IPR006879">
    <property type="entry name" value="YdjC-like"/>
</dbReference>
<evidence type="ECO:0000313" key="8">
    <source>
        <dbReference type="Proteomes" id="UP000184031"/>
    </source>
</evidence>
<sequence>MTTAQQLGFDPKAKLLMIHADDAGLSHAENRATMQALKKGMVNSYSIMVPCPWFHEMALFAKSHPQYDMGLHLTLTCEWETYRFGPVLPVSEVPGLVDEHGHFFRKREQLRQNATAEEVEKELRAQIEKALLLGLRPTHLDSHMYSVGSHPDFFKVYKRLGEQYGLPVLISKQMMEMVGLDPVAHIAPDDLTIDHTYLGAIADFKKGQFTQGYQDMLENLQPGLNLILIHPAFDEPEMQAISINHPNFGAQWRQIDFDFFTSEKTRDTLQKHQIELVTWGELMAHRNTSQI</sequence>
<dbReference type="STRING" id="1055723.SAMN05216293_3747"/>
<keyword evidence="4" id="KW-0460">Magnesium</keyword>
<dbReference type="SUPFAM" id="SSF88713">
    <property type="entry name" value="Glycoside hydrolase/deacetylase"/>
    <property type="match status" value="1"/>
</dbReference>
<dbReference type="Gene3D" id="3.20.20.370">
    <property type="entry name" value="Glycoside hydrolase/deacetylase"/>
    <property type="match status" value="1"/>
</dbReference>
<evidence type="ECO:0000313" key="7">
    <source>
        <dbReference type="EMBL" id="SHL56824.1"/>
    </source>
</evidence>
<name>A0A1M7BPC2_9FLAO</name>
<dbReference type="PANTHER" id="PTHR31609:SF1">
    <property type="entry name" value="CARBOHYDRATE DEACETYLASE"/>
    <property type="match status" value="1"/>
</dbReference>
<protein>
    <recommendedName>
        <fullName evidence="10">YdjC-like protein</fullName>
    </recommendedName>
</protein>
<evidence type="ECO:0000256" key="4">
    <source>
        <dbReference type="ARBA" id="ARBA00022842"/>
    </source>
</evidence>
<dbReference type="Proteomes" id="UP000184031">
    <property type="component" value="Unassembled WGS sequence"/>
</dbReference>
<dbReference type="PANTHER" id="PTHR31609">
    <property type="entry name" value="YDJC DEACETYLASE FAMILY MEMBER"/>
    <property type="match status" value="1"/>
</dbReference>
<dbReference type="Proteomes" id="UP000198940">
    <property type="component" value="Unassembled WGS sequence"/>
</dbReference>
<dbReference type="InterPro" id="IPR011330">
    <property type="entry name" value="Glyco_hydro/deAcase_b/a-brl"/>
</dbReference>
<dbReference type="OrthoDB" id="9774177at2"/>
<evidence type="ECO:0000256" key="5">
    <source>
        <dbReference type="ARBA" id="ARBA00023277"/>
    </source>
</evidence>
<evidence type="ECO:0000256" key="3">
    <source>
        <dbReference type="ARBA" id="ARBA00022801"/>
    </source>
</evidence>
<keyword evidence="2" id="KW-0479">Metal-binding</keyword>
<dbReference type="EMBL" id="FRAT01000012">
    <property type="protein sequence ID" value="SHL56824.1"/>
    <property type="molecule type" value="Genomic_DNA"/>
</dbReference>
<dbReference type="AlphaFoldDB" id="A0A1M7BPC2"/>
<gene>
    <name evidence="6" type="ORF">SAMN04487891_1123</name>
    <name evidence="7" type="ORF">SAMN05216293_3747</name>
</gene>
<comment type="cofactor">
    <cofactor evidence="1">
        <name>Mg(2+)</name>
        <dbReference type="ChEBI" id="CHEBI:18420"/>
    </cofactor>
</comment>
<proteinExistence type="predicted"/>